<evidence type="ECO:0000256" key="9">
    <source>
        <dbReference type="ARBA" id="ARBA00022840"/>
    </source>
</evidence>
<keyword evidence="3" id="KW-0479">Metal-binding</keyword>
<organism evidence="16 17">
    <name type="scientific">Vanrija albida</name>
    <dbReference type="NCBI Taxonomy" id="181172"/>
    <lineage>
        <taxon>Eukaryota</taxon>
        <taxon>Fungi</taxon>
        <taxon>Dikarya</taxon>
        <taxon>Basidiomycota</taxon>
        <taxon>Agaricomycotina</taxon>
        <taxon>Tremellomycetes</taxon>
        <taxon>Trichosporonales</taxon>
        <taxon>Trichosporonaceae</taxon>
        <taxon>Vanrija</taxon>
    </lineage>
</organism>
<evidence type="ECO:0000256" key="12">
    <source>
        <dbReference type="SAM" id="MobiDB-lite"/>
    </source>
</evidence>
<evidence type="ECO:0000256" key="6">
    <source>
        <dbReference type="ARBA" id="ARBA00022801"/>
    </source>
</evidence>
<evidence type="ECO:0000256" key="2">
    <source>
        <dbReference type="ARBA" id="ARBA00007025"/>
    </source>
</evidence>
<keyword evidence="7" id="KW-0347">Helicase</keyword>
<evidence type="ECO:0000256" key="5">
    <source>
        <dbReference type="ARBA" id="ARBA00022771"/>
    </source>
</evidence>
<keyword evidence="10" id="KW-0539">Nucleus</keyword>
<dbReference type="InterPro" id="IPR001650">
    <property type="entry name" value="Helicase_C-like"/>
</dbReference>
<evidence type="ECO:0000259" key="15">
    <source>
        <dbReference type="PROSITE" id="PS51194"/>
    </source>
</evidence>
<evidence type="ECO:0000259" key="14">
    <source>
        <dbReference type="PROSITE" id="PS51192"/>
    </source>
</evidence>
<dbReference type="InterPro" id="IPR000330">
    <property type="entry name" value="SNF2_N"/>
</dbReference>
<dbReference type="PROSITE" id="PS50089">
    <property type="entry name" value="ZF_RING_2"/>
    <property type="match status" value="1"/>
</dbReference>
<dbReference type="InterPro" id="IPR027417">
    <property type="entry name" value="P-loop_NTPase"/>
</dbReference>
<dbReference type="Pfam" id="PF13923">
    <property type="entry name" value="zf-C3HC4_2"/>
    <property type="match status" value="1"/>
</dbReference>
<protein>
    <submittedName>
        <fullName evidence="16">Uncharacterized protein</fullName>
    </submittedName>
</protein>
<evidence type="ECO:0000313" key="16">
    <source>
        <dbReference type="EMBL" id="KAL1411453.1"/>
    </source>
</evidence>
<dbReference type="InterPro" id="IPR013083">
    <property type="entry name" value="Znf_RING/FYVE/PHD"/>
</dbReference>
<evidence type="ECO:0000256" key="4">
    <source>
        <dbReference type="ARBA" id="ARBA00022741"/>
    </source>
</evidence>
<dbReference type="EMBL" id="JBBXJM010000002">
    <property type="protein sequence ID" value="KAL1411453.1"/>
    <property type="molecule type" value="Genomic_DNA"/>
</dbReference>
<dbReference type="InterPro" id="IPR014905">
    <property type="entry name" value="HIRAN"/>
</dbReference>
<dbReference type="Gene3D" id="3.30.40.10">
    <property type="entry name" value="Zinc/RING finger domain, C3HC4 (zinc finger)"/>
    <property type="match status" value="1"/>
</dbReference>
<dbReference type="PANTHER" id="PTHR45626:SF17">
    <property type="entry name" value="HELICASE-LIKE TRANSCRIPTION FACTOR"/>
    <property type="match status" value="1"/>
</dbReference>
<feature type="domain" description="Helicase ATP-binding" evidence="14">
    <location>
        <begin position="322"/>
        <end position="508"/>
    </location>
</feature>
<dbReference type="PROSITE" id="PS00518">
    <property type="entry name" value="ZF_RING_1"/>
    <property type="match status" value="1"/>
</dbReference>
<keyword evidence="17" id="KW-1185">Reference proteome</keyword>
<dbReference type="SMART" id="SM00910">
    <property type="entry name" value="HIRAN"/>
    <property type="match status" value="1"/>
</dbReference>
<evidence type="ECO:0000259" key="13">
    <source>
        <dbReference type="PROSITE" id="PS50089"/>
    </source>
</evidence>
<dbReference type="Gene3D" id="3.40.50.300">
    <property type="entry name" value="P-loop containing nucleotide triphosphate hydrolases"/>
    <property type="match status" value="1"/>
</dbReference>
<dbReference type="InterPro" id="IPR050628">
    <property type="entry name" value="SNF2_RAD54_helicase_TF"/>
</dbReference>
<feature type="domain" description="RING-type" evidence="13">
    <location>
        <begin position="670"/>
        <end position="708"/>
    </location>
</feature>
<feature type="region of interest" description="Disordered" evidence="12">
    <location>
        <begin position="1"/>
        <end position="51"/>
    </location>
</feature>
<name>A0ABR3QAQ7_9TREE</name>
<comment type="similarity">
    <text evidence="2">Belongs to the SNF2/RAD54 helicase family.</text>
</comment>
<dbReference type="SUPFAM" id="SSF57850">
    <property type="entry name" value="RING/U-box"/>
    <property type="match status" value="1"/>
</dbReference>
<keyword evidence="6" id="KW-0378">Hydrolase</keyword>
<evidence type="ECO:0000256" key="11">
    <source>
        <dbReference type="PROSITE-ProRule" id="PRU00175"/>
    </source>
</evidence>
<dbReference type="InterPro" id="IPR017907">
    <property type="entry name" value="Znf_RING_CS"/>
</dbReference>
<dbReference type="SMART" id="SM00487">
    <property type="entry name" value="DEXDc"/>
    <property type="match status" value="1"/>
</dbReference>
<keyword evidence="9" id="KW-0067">ATP-binding</keyword>
<comment type="subcellular location">
    <subcellularLocation>
        <location evidence="1">Nucleus</location>
    </subcellularLocation>
</comment>
<feature type="domain" description="Helicase C-terminal" evidence="15">
    <location>
        <begin position="744"/>
        <end position="898"/>
    </location>
</feature>
<comment type="caution">
    <text evidence="16">The sequence shown here is derived from an EMBL/GenBank/DDBJ whole genome shotgun (WGS) entry which is preliminary data.</text>
</comment>
<dbReference type="SMART" id="SM00184">
    <property type="entry name" value="RING"/>
    <property type="match status" value="1"/>
</dbReference>
<dbReference type="InterPro" id="IPR038718">
    <property type="entry name" value="SNF2-like_sf"/>
</dbReference>
<dbReference type="Pfam" id="PF00271">
    <property type="entry name" value="Helicase_C"/>
    <property type="match status" value="1"/>
</dbReference>
<evidence type="ECO:0000256" key="8">
    <source>
        <dbReference type="ARBA" id="ARBA00022833"/>
    </source>
</evidence>
<dbReference type="RefSeq" id="XP_069211397.1">
    <property type="nucleotide sequence ID" value="XM_069351011.1"/>
</dbReference>
<reference evidence="16 17" key="1">
    <citation type="submission" date="2023-08" db="EMBL/GenBank/DDBJ databases">
        <title>Annotated Genome Sequence of Vanrija albida AlHP1.</title>
        <authorList>
            <person name="Herzog R."/>
        </authorList>
    </citation>
    <scope>NUCLEOTIDE SEQUENCE [LARGE SCALE GENOMIC DNA]</scope>
    <source>
        <strain evidence="16 17">AlHP1</strain>
    </source>
</reference>
<evidence type="ECO:0000256" key="7">
    <source>
        <dbReference type="ARBA" id="ARBA00022806"/>
    </source>
</evidence>
<evidence type="ECO:0000256" key="10">
    <source>
        <dbReference type="ARBA" id="ARBA00023242"/>
    </source>
</evidence>
<dbReference type="InterPro" id="IPR049730">
    <property type="entry name" value="SNF2/RAD54-like_C"/>
</dbReference>
<gene>
    <name evidence="16" type="ORF">Q8F55_002409</name>
</gene>
<evidence type="ECO:0000256" key="3">
    <source>
        <dbReference type="ARBA" id="ARBA00022723"/>
    </source>
</evidence>
<feature type="region of interest" description="Disordered" evidence="12">
    <location>
        <begin position="189"/>
        <end position="211"/>
    </location>
</feature>
<sequence length="922" mass="101430">MEGQAIHAESSTSRSRPPRPAPSTPSRSQGTKRRQSTPAETHDDSEEDAPPVELDEVSYHISDRSSHQLYVTLRTDVVGVQHYRGLVGRGEYVVLRRQPNNPYDSNAVQVINATGQQVGHVPRAVAAKIAPLMDHNLITVEGRMIGQNLDRSMHYKLKMDMLIYARPSHRYALEPELEWATPGQQGFERMRQAQAAQAAKGKGAGDGGGLSEQEAELGRLLNKLTEVKEEKKFANNVMSVLTADLDVANLPPHPSPPSLASGDLLVDLLPHQSQALQWMVEHENPVLPKKVGDAPVQFWARHAPEGKTQEYWVNIATKTPQVDNPTLGRGGIIADGMGLGKTLTTLALVLATRNSKPASPFSNATLIVCPLSVLSNWEKQIEDHVVIGKLKSYTYHGAGKGIGATALSKYDIVLTTYQTIAAEMPAPESSTPSGKGKKAKTTSASGPLLKVKWKRVVADEGHVMKNTKAKMTQAFGDLQAERRWVCTGTPIVNSAADLGTLLTCLRLCVPLDDPQIFKSLILRPIKAGSGEASRLLQAVVGQVLLRRTKESKDKKGKKLVTLPKIEYYQCPVKLDPETRKLYDDVQVESAKRFQESVATGGTGANVLSMLTRMRQLCLSADMIPADYLETLRNTDTLNAGPSVSISSLQPEQKDKLIEKLRQAIADQEECSVCFDVLDDPRITDCGHPFCLLCITEVINRQALCPMDRHPLSLNSLLELPPDIDLSLVEDNVVKPRTRSAKIAELVRYLKAFDANDKTLVFSQFTTFLDRVAGVLQEEGIPFCRFDGTMPAKKRQQVIAQFQTPVTGDNRDGNPVVMLISLKSGAVGLNLTAASNVFLCDPWWQSAIEAQAVDRVHRMGQRKTVRVFQLIAEDTIESKVLDIQKRKDDLVAKAFEKSGTREVKAAKKQGRFEDLKELFGVAK</sequence>
<evidence type="ECO:0000313" key="17">
    <source>
        <dbReference type="Proteomes" id="UP001565368"/>
    </source>
</evidence>
<dbReference type="PROSITE" id="PS51194">
    <property type="entry name" value="HELICASE_CTER"/>
    <property type="match status" value="1"/>
</dbReference>
<feature type="compositionally biased region" description="Low complexity" evidence="12">
    <location>
        <begin position="192"/>
        <end position="201"/>
    </location>
</feature>
<keyword evidence="8" id="KW-0862">Zinc</keyword>
<dbReference type="PROSITE" id="PS51192">
    <property type="entry name" value="HELICASE_ATP_BIND_1"/>
    <property type="match status" value="1"/>
</dbReference>
<dbReference type="SMART" id="SM00490">
    <property type="entry name" value="HELICc"/>
    <property type="match status" value="1"/>
</dbReference>
<dbReference type="InterPro" id="IPR001841">
    <property type="entry name" value="Znf_RING"/>
</dbReference>
<dbReference type="SUPFAM" id="SSF52540">
    <property type="entry name" value="P-loop containing nucleoside triphosphate hydrolases"/>
    <property type="match status" value="2"/>
</dbReference>
<keyword evidence="4" id="KW-0547">Nucleotide-binding</keyword>
<dbReference type="GeneID" id="95983452"/>
<dbReference type="Gene3D" id="3.40.50.10810">
    <property type="entry name" value="Tandem AAA-ATPase domain"/>
    <property type="match status" value="1"/>
</dbReference>
<dbReference type="Gene3D" id="3.30.70.2330">
    <property type="match status" value="1"/>
</dbReference>
<accession>A0ABR3QAQ7</accession>
<dbReference type="Proteomes" id="UP001565368">
    <property type="component" value="Unassembled WGS sequence"/>
</dbReference>
<dbReference type="InterPro" id="IPR014001">
    <property type="entry name" value="Helicase_ATP-bd"/>
</dbReference>
<proteinExistence type="inferred from homology"/>
<evidence type="ECO:0000256" key="1">
    <source>
        <dbReference type="ARBA" id="ARBA00004123"/>
    </source>
</evidence>
<keyword evidence="5 11" id="KW-0863">Zinc-finger</keyword>
<dbReference type="Pfam" id="PF08797">
    <property type="entry name" value="HIRAN"/>
    <property type="match status" value="1"/>
</dbReference>
<dbReference type="Pfam" id="PF00176">
    <property type="entry name" value="SNF2-rel_dom"/>
    <property type="match status" value="1"/>
</dbReference>
<dbReference type="CDD" id="cd18793">
    <property type="entry name" value="SF2_C_SNF"/>
    <property type="match status" value="1"/>
</dbReference>
<dbReference type="PANTHER" id="PTHR45626">
    <property type="entry name" value="TRANSCRIPTION TERMINATION FACTOR 2-RELATED"/>
    <property type="match status" value="1"/>
</dbReference>